<protein>
    <submittedName>
        <fullName evidence="1">Uncharacterized protein</fullName>
    </submittedName>
</protein>
<evidence type="ECO:0000313" key="2">
    <source>
        <dbReference type="Proteomes" id="UP000009168"/>
    </source>
</evidence>
<dbReference type="GeneID" id="24440626"/>
<dbReference type="EMBL" id="GG662606">
    <property type="protein sequence ID" value="EWS73097.1"/>
    <property type="molecule type" value="Genomic_DNA"/>
</dbReference>
<reference evidence="2" key="1">
    <citation type="journal article" date="2006" name="PLoS Biol.">
        <title>Macronuclear genome sequence of the ciliate Tetrahymena thermophila, a model eukaryote.</title>
        <authorList>
            <person name="Eisen J.A."/>
            <person name="Coyne R.S."/>
            <person name="Wu M."/>
            <person name="Wu D."/>
            <person name="Thiagarajan M."/>
            <person name="Wortman J.R."/>
            <person name="Badger J.H."/>
            <person name="Ren Q."/>
            <person name="Amedeo P."/>
            <person name="Jones K.M."/>
            <person name="Tallon L.J."/>
            <person name="Delcher A.L."/>
            <person name="Salzberg S.L."/>
            <person name="Silva J.C."/>
            <person name="Haas B.J."/>
            <person name="Majoros W.H."/>
            <person name="Farzad M."/>
            <person name="Carlton J.M."/>
            <person name="Smith R.K. Jr."/>
            <person name="Garg J."/>
            <person name="Pearlman R.E."/>
            <person name="Karrer K.M."/>
            <person name="Sun L."/>
            <person name="Manning G."/>
            <person name="Elde N.C."/>
            <person name="Turkewitz A.P."/>
            <person name="Asai D.J."/>
            <person name="Wilkes D.E."/>
            <person name="Wang Y."/>
            <person name="Cai H."/>
            <person name="Collins K."/>
            <person name="Stewart B.A."/>
            <person name="Lee S.R."/>
            <person name="Wilamowska K."/>
            <person name="Weinberg Z."/>
            <person name="Ruzzo W.L."/>
            <person name="Wloga D."/>
            <person name="Gaertig J."/>
            <person name="Frankel J."/>
            <person name="Tsao C.-C."/>
            <person name="Gorovsky M.A."/>
            <person name="Keeling P.J."/>
            <person name="Waller R.F."/>
            <person name="Patron N.J."/>
            <person name="Cherry J.M."/>
            <person name="Stover N.A."/>
            <person name="Krieger C.J."/>
            <person name="del Toro C."/>
            <person name="Ryder H.F."/>
            <person name="Williamson S.C."/>
            <person name="Barbeau R.A."/>
            <person name="Hamilton E.P."/>
            <person name="Orias E."/>
        </authorList>
    </citation>
    <scope>NUCLEOTIDE SEQUENCE [LARGE SCALE GENOMIC DNA]</scope>
    <source>
        <strain evidence="2">SB210</strain>
    </source>
</reference>
<evidence type="ECO:0000313" key="1">
    <source>
        <dbReference type="EMBL" id="EWS73097.1"/>
    </source>
</evidence>
<proteinExistence type="predicted"/>
<dbReference type="RefSeq" id="XP_012654368.1">
    <property type="nucleotide sequence ID" value="XM_012798914.1"/>
</dbReference>
<gene>
    <name evidence="1" type="ORF">TTHERM_000777133</name>
</gene>
<dbReference type="Proteomes" id="UP000009168">
    <property type="component" value="Unassembled WGS sequence"/>
</dbReference>
<dbReference type="KEGG" id="tet:TTHERM_000777133"/>
<sequence>MTLEGHDIPILAFKNLHAGYSQMLIGISRNLVIEWDLLKSSVNLTDYLYVNMSLQTPFDLYIKATLYQNQSQQKRIIFLFKQTLKNNSQ</sequence>
<organism evidence="1 2">
    <name type="scientific">Tetrahymena thermophila (strain SB210)</name>
    <dbReference type="NCBI Taxonomy" id="312017"/>
    <lineage>
        <taxon>Eukaryota</taxon>
        <taxon>Sar</taxon>
        <taxon>Alveolata</taxon>
        <taxon>Ciliophora</taxon>
        <taxon>Intramacronucleata</taxon>
        <taxon>Oligohymenophorea</taxon>
        <taxon>Hymenostomatida</taxon>
        <taxon>Tetrahymenina</taxon>
        <taxon>Tetrahymenidae</taxon>
        <taxon>Tetrahymena</taxon>
    </lineage>
</organism>
<name>W7X6V2_TETTS</name>
<keyword evidence="2" id="KW-1185">Reference proteome</keyword>
<dbReference type="AlphaFoldDB" id="W7X6V2"/>
<dbReference type="InParanoid" id="W7X6V2"/>
<accession>W7X6V2</accession>